<dbReference type="AlphaFoldDB" id="A0A9W8MIG5"/>
<feature type="compositionally biased region" description="Basic residues" evidence="1">
    <location>
        <begin position="1"/>
        <end position="14"/>
    </location>
</feature>
<dbReference type="OrthoDB" id="2994990at2759"/>
<feature type="compositionally biased region" description="Polar residues" evidence="1">
    <location>
        <begin position="44"/>
        <end position="55"/>
    </location>
</feature>
<keyword evidence="3" id="KW-1185">Reference proteome</keyword>
<gene>
    <name evidence="2" type="ORF">H1R20_g7313</name>
</gene>
<reference evidence="2" key="1">
    <citation type="submission" date="2022-06" db="EMBL/GenBank/DDBJ databases">
        <title>Genome Sequence of Candolleomyces eurysporus.</title>
        <authorList>
            <person name="Buettner E."/>
        </authorList>
    </citation>
    <scope>NUCLEOTIDE SEQUENCE</scope>
    <source>
        <strain evidence="2">VTCC 930004</strain>
    </source>
</reference>
<evidence type="ECO:0000313" key="2">
    <source>
        <dbReference type="EMBL" id="KAJ2929754.1"/>
    </source>
</evidence>
<comment type="caution">
    <text evidence="2">The sequence shown here is derived from an EMBL/GenBank/DDBJ whole genome shotgun (WGS) entry which is preliminary data.</text>
</comment>
<name>A0A9W8MIG5_9AGAR</name>
<evidence type="ECO:0000313" key="3">
    <source>
        <dbReference type="Proteomes" id="UP001140091"/>
    </source>
</evidence>
<proteinExistence type="predicted"/>
<protein>
    <submittedName>
        <fullName evidence="2">Uncharacterized protein</fullName>
    </submittedName>
</protein>
<evidence type="ECO:0000256" key="1">
    <source>
        <dbReference type="SAM" id="MobiDB-lite"/>
    </source>
</evidence>
<feature type="compositionally biased region" description="Low complexity" evidence="1">
    <location>
        <begin position="56"/>
        <end position="68"/>
    </location>
</feature>
<dbReference type="Proteomes" id="UP001140091">
    <property type="component" value="Unassembled WGS sequence"/>
</dbReference>
<feature type="compositionally biased region" description="Acidic residues" evidence="1">
    <location>
        <begin position="81"/>
        <end position="90"/>
    </location>
</feature>
<sequence length="325" mass="35864">MPPKNAGKRQRSKARTQSLTDDGASDSAGVARNRKKVRWKAKAPSTTAPSSKNAPSRSSRGRTSTVRSTADDSDSTSSSSESEDEEEDESAGLEKTCLAAFCSQYVLDVFCESGRVGFAYYDPLKGVIHVLEDTQETGHFDLTRMQQVCPDFVLTSSKSEDEFIDVVRDHVDSAGGLFQIRPFKEFNAKRGRERLFSLTRLSELPCEFDDMNMTDDASNSMLDDDDTDTRSRNAYEFMQKRQAARGIGDPNVQRWNAVTRLANFANADGSPYCMASIGALLDHLVRERAASDYDDDGISGLDVRDIHILSLQVDLTPGVLITSLN</sequence>
<dbReference type="EMBL" id="JANBPK010000859">
    <property type="protein sequence ID" value="KAJ2929754.1"/>
    <property type="molecule type" value="Genomic_DNA"/>
</dbReference>
<accession>A0A9W8MIG5</accession>
<feature type="compositionally biased region" description="Basic residues" evidence="1">
    <location>
        <begin position="32"/>
        <end position="41"/>
    </location>
</feature>
<feature type="non-terminal residue" evidence="2">
    <location>
        <position position="325"/>
    </location>
</feature>
<organism evidence="2 3">
    <name type="scientific">Candolleomyces eurysporus</name>
    <dbReference type="NCBI Taxonomy" id="2828524"/>
    <lineage>
        <taxon>Eukaryota</taxon>
        <taxon>Fungi</taxon>
        <taxon>Dikarya</taxon>
        <taxon>Basidiomycota</taxon>
        <taxon>Agaricomycotina</taxon>
        <taxon>Agaricomycetes</taxon>
        <taxon>Agaricomycetidae</taxon>
        <taxon>Agaricales</taxon>
        <taxon>Agaricineae</taxon>
        <taxon>Psathyrellaceae</taxon>
        <taxon>Candolleomyces</taxon>
    </lineage>
</organism>
<feature type="region of interest" description="Disordered" evidence="1">
    <location>
        <begin position="1"/>
        <end position="90"/>
    </location>
</feature>